<dbReference type="InterPro" id="IPR011629">
    <property type="entry name" value="CobW-like_C"/>
</dbReference>
<feature type="region of interest" description="Disordered" evidence="7">
    <location>
        <begin position="224"/>
        <end position="244"/>
    </location>
</feature>
<dbReference type="InterPro" id="IPR051316">
    <property type="entry name" value="Zinc-reg_GTPase_activator"/>
</dbReference>
<organism evidence="10 11">
    <name type="scientific">Treponema primitia (strain ATCC BAA-887 / DSM 12427 / ZAS-2)</name>
    <dbReference type="NCBI Taxonomy" id="545694"/>
    <lineage>
        <taxon>Bacteria</taxon>
        <taxon>Pseudomonadati</taxon>
        <taxon>Spirochaetota</taxon>
        <taxon>Spirochaetia</taxon>
        <taxon>Spirochaetales</taxon>
        <taxon>Treponemataceae</taxon>
        <taxon>Treponema</taxon>
    </lineage>
</organism>
<dbReference type="SUPFAM" id="SSF90002">
    <property type="entry name" value="Hypothetical protein YjiA, C-terminal domain"/>
    <property type="match status" value="1"/>
</dbReference>
<dbReference type="eggNOG" id="COG0523">
    <property type="taxonomic scope" value="Bacteria"/>
</dbReference>
<evidence type="ECO:0000313" key="11">
    <source>
        <dbReference type="Proteomes" id="UP000009223"/>
    </source>
</evidence>
<dbReference type="Pfam" id="PF02492">
    <property type="entry name" value="cobW"/>
    <property type="match status" value="1"/>
</dbReference>
<evidence type="ECO:0000256" key="4">
    <source>
        <dbReference type="ARBA" id="ARBA00034320"/>
    </source>
</evidence>
<keyword evidence="3" id="KW-0143">Chaperone</keyword>
<evidence type="ECO:0000256" key="2">
    <source>
        <dbReference type="ARBA" id="ARBA00022801"/>
    </source>
</evidence>
<reference evidence="11" key="1">
    <citation type="submission" date="2009-12" db="EMBL/GenBank/DDBJ databases">
        <title>Complete sequence of Treponema primitia strain ZAS-2.</title>
        <authorList>
            <person name="Tetu S.G."/>
            <person name="Matson E."/>
            <person name="Ren Q."/>
            <person name="Seshadri R."/>
            <person name="Elbourne L."/>
            <person name="Hassan K.A."/>
            <person name="Durkin A."/>
            <person name="Radune D."/>
            <person name="Mohamoud Y."/>
            <person name="Shay R."/>
            <person name="Jin S."/>
            <person name="Zhang X."/>
            <person name="Lucey K."/>
            <person name="Ballor N.R."/>
            <person name="Ottesen E."/>
            <person name="Rosenthal R."/>
            <person name="Allen A."/>
            <person name="Leadbetter J.R."/>
            <person name="Paulsen I.T."/>
        </authorList>
    </citation>
    <scope>NUCLEOTIDE SEQUENCE [LARGE SCALE GENOMIC DNA]</scope>
    <source>
        <strain evidence="11">ATCC BAA-887 / DSM 12427 / ZAS-2</strain>
    </source>
</reference>
<reference evidence="10 11" key="2">
    <citation type="journal article" date="2011" name="ISME J.">
        <title>RNA-seq reveals cooperative metabolic interactions between two termite-gut spirochete species in co-culture.</title>
        <authorList>
            <person name="Rosenthal A.Z."/>
            <person name="Matson E.G."/>
            <person name="Eldar A."/>
            <person name="Leadbetter J.R."/>
        </authorList>
    </citation>
    <scope>NUCLEOTIDE SEQUENCE [LARGE SCALE GENOMIC DNA]</scope>
    <source>
        <strain evidence="11">ATCC BAA-887 / DSM 12427 / ZAS-2</strain>
    </source>
</reference>
<evidence type="ECO:0000259" key="8">
    <source>
        <dbReference type="Pfam" id="PF02492"/>
    </source>
</evidence>
<protein>
    <submittedName>
        <fullName evidence="10">Cobalamin synthesis protein CobW</fullName>
    </submittedName>
</protein>
<dbReference type="InterPro" id="IPR036627">
    <property type="entry name" value="CobW-likC_sf"/>
</dbReference>
<dbReference type="RefSeq" id="WP_015707349.1">
    <property type="nucleotide sequence ID" value="NC_015578.1"/>
</dbReference>
<comment type="function">
    <text evidence="5">Zinc chaperone that directly transfers zinc cofactor to target proteins, thereby activating them. Zinc is transferred from the CXCC motif in the GTPase domain to the zinc binding site in target proteins in a process requiring GTP hydrolysis.</text>
</comment>
<name>F5YP98_TREPZ</name>
<sequence>MKQTIKIDIISGFLGAGKTTLINKLLAEAYAGERVALLENEFGEIGIDGDLLQGSGITVKELANGCICCTLQGDFVDGIRELVETCNPERIIIEPTGLAKLLDIIAPCKKAAESLPLEINLVVSLVNAASYTPLINVGGEFFTNQIIDAWFILISAVQDIPDDDMSLAEIVESIRTLNDKAPIFTDPWDTTDGLTLLTAAEQAAVMGQATAEEQAAVKAGQDPHEEYHHDHEHDSHHDHVHDHNHDTNGFSSVSFHLKSPWTAEKVQGLAAIFKSGECGEVFRAKGLLPTDKKRALKFDYVYGTVKLIEIDFPGEGKLVIIGRDLKTDRLESYLKV</sequence>
<dbReference type="GO" id="GO:0016787">
    <property type="term" value="F:hydrolase activity"/>
    <property type="evidence" value="ECO:0007669"/>
    <property type="project" value="UniProtKB-KW"/>
</dbReference>
<evidence type="ECO:0000256" key="1">
    <source>
        <dbReference type="ARBA" id="ARBA00022741"/>
    </source>
</evidence>
<dbReference type="AlphaFoldDB" id="F5YP98"/>
<comment type="catalytic activity">
    <reaction evidence="6">
        <text>GTP + H2O = GDP + phosphate + H(+)</text>
        <dbReference type="Rhea" id="RHEA:19669"/>
        <dbReference type="ChEBI" id="CHEBI:15377"/>
        <dbReference type="ChEBI" id="CHEBI:15378"/>
        <dbReference type="ChEBI" id="CHEBI:37565"/>
        <dbReference type="ChEBI" id="CHEBI:43474"/>
        <dbReference type="ChEBI" id="CHEBI:58189"/>
    </reaction>
    <physiologicalReaction direction="left-to-right" evidence="6">
        <dbReference type="Rhea" id="RHEA:19670"/>
    </physiologicalReaction>
</comment>
<dbReference type="HOGENOM" id="CLU_017452_1_3_12"/>
<dbReference type="GO" id="GO:0000166">
    <property type="term" value="F:nucleotide binding"/>
    <property type="evidence" value="ECO:0007669"/>
    <property type="project" value="UniProtKB-KW"/>
</dbReference>
<dbReference type="InterPro" id="IPR003495">
    <property type="entry name" value="CobW/HypB/UreG_nucleotide-bd"/>
</dbReference>
<evidence type="ECO:0000256" key="3">
    <source>
        <dbReference type="ARBA" id="ARBA00023186"/>
    </source>
</evidence>
<feature type="domain" description="CobW C-terminal" evidence="9">
    <location>
        <begin position="250"/>
        <end position="334"/>
    </location>
</feature>
<accession>F5YP98</accession>
<dbReference type="SUPFAM" id="SSF52540">
    <property type="entry name" value="P-loop containing nucleoside triphosphate hydrolases"/>
    <property type="match status" value="1"/>
</dbReference>
<dbReference type="EMBL" id="CP001843">
    <property type="protein sequence ID" value="AEF83532.1"/>
    <property type="molecule type" value="Genomic_DNA"/>
</dbReference>
<dbReference type="Proteomes" id="UP000009223">
    <property type="component" value="Chromosome"/>
</dbReference>
<dbReference type="InterPro" id="IPR027417">
    <property type="entry name" value="P-loop_NTPase"/>
</dbReference>
<dbReference type="GO" id="GO:0005737">
    <property type="term" value="C:cytoplasm"/>
    <property type="evidence" value="ECO:0007669"/>
    <property type="project" value="TreeGrafter"/>
</dbReference>
<keyword evidence="1" id="KW-0547">Nucleotide-binding</keyword>
<dbReference type="KEGG" id="tpi:TREPR_2896"/>
<dbReference type="Pfam" id="PF07683">
    <property type="entry name" value="CobW_C"/>
    <property type="match status" value="1"/>
</dbReference>
<evidence type="ECO:0000259" key="9">
    <source>
        <dbReference type="Pfam" id="PF07683"/>
    </source>
</evidence>
<evidence type="ECO:0000256" key="5">
    <source>
        <dbReference type="ARBA" id="ARBA00045658"/>
    </source>
</evidence>
<dbReference type="OrthoDB" id="9808822at2"/>
<dbReference type="Gene3D" id="3.30.1220.10">
    <property type="entry name" value="CobW-like, C-terminal domain"/>
    <property type="match status" value="1"/>
</dbReference>
<dbReference type="Gene3D" id="3.40.50.300">
    <property type="entry name" value="P-loop containing nucleotide triphosphate hydrolases"/>
    <property type="match status" value="1"/>
</dbReference>
<evidence type="ECO:0000256" key="6">
    <source>
        <dbReference type="ARBA" id="ARBA00049117"/>
    </source>
</evidence>
<dbReference type="PANTHER" id="PTHR13748:SF62">
    <property type="entry name" value="COBW DOMAIN-CONTAINING PROTEIN"/>
    <property type="match status" value="1"/>
</dbReference>
<gene>
    <name evidence="10" type="ordered locus">TREPR_2896</name>
</gene>
<evidence type="ECO:0000256" key="7">
    <source>
        <dbReference type="SAM" id="MobiDB-lite"/>
    </source>
</evidence>
<proteinExistence type="inferred from homology"/>
<keyword evidence="11" id="KW-1185">Reference proteome</keyword>
<comment type="similarity">
    <text evidence="4">Belongs to the SIMIBI class G3E GTPase family. ZNG1 subfamily.</text>
</comment>
<feature type="domain" description="CobW/HypB/UreG nucleotide-binding" evidence="8">
    <location>
        <begin position="9"/>
        <end position="184"/>
    </location>
</feature>
<keyword evidence="2" id="KW-0378">Hydrolase</keyword>
<dbReference type="STRING" id="545694.TREPR_2896"/>
<dbReference type="PANTHER" id="PTHR13748">
    <property type="entry name" value="COBW-RELATED"/>
    <property type="match status" value="1"/>
</dbReference>
<evidence type="ECO:0000313" key="10">
    <source>
        <dbReference type="EMBL" id="AEF83532.1"/>
    </source>
</evidence>